<evidence type="ECO:0000313" key="4">
    <source>
        <dbReference type="EMBL" id="KAL3772928.1"/>
    </source>
</evidence>
<evidence type="ECO:0000259" key="3">
    <source>
        <dbReference type="Pfam" id="PF20670"/>
    </source>
</evidence>
<feature type="compositionally biased region" description="Acidic residues" evidence="1">
    <location>
        <begin position="67"/>
        <end position="84"/>
    </location>
</feature>
<protein>
    <recommendedName>
        <fullName evidence="3">DUF6816 domain-containing protein</fullName>
    </recommendedName>
</protein>
<feature type="region of interest" description="Disordered" evidence="1">
    <location>
        <begin position="27"/>
        <end position="86"/>
    </location>
</feature>
<gene>
    <name evidence="4" type="ORF">ACHAW5_005912</name>
</gene>
<dbReference type="Proteomes" id="UP001530315">
    <property type="component" value="Unassembled WGS sequence"/>
</dbReference>
<feature type="chain" id="PRO_5044756586" description="DUF6816 domain-containing protein" evidence="2">
    <location>
        <begin position="22"/>
        <end position="411"/>
    </location>
</feature>
<keyword evidence="5" id="KW-1185">Reference proteome</keyword>
<evidence type="ECO:0000313" key="5">
    <source>
        <dbReference type="Proteomes" id="UP001530315"/>
    </source>
</evidence>
<accession>A0ABD3NC46</accession>
<evidence type="ECO:0000256" key="2">
    <source>
        <dbReference type="SAM" id="SignalP"/>
    </source>
</evidence>
<evidence type="ECO:0000256" key="1">
    <source>
        <dbReference type="SAM" id="MobiDB-lite"/>
    </source>
</evidence>
<sequence length="411" mass="44278">MVAPRTLIVFAFLHPLPQCHGLARAARENSARAAPPPPHPGMMPRMLRSIVPPSPSRRRRQRQQQRDDEDAGGGEEEEEEDEDEPLPRRRVVVLAAHAAAVVSSLLPNDGAVANAAVAAAAETPSEALRLLSSRTIPGLGPPDVYYPPYFVGRWRVTRVIANSDDDFWNEMNREYGANILPVRVVHEMRFVPRDAGRGFGGDVGDVGDSVPAIADRSFNERSYYSALSEELDRLHVATTRERRPPSILSSSWDPSNPNVLSIDYDDGSSTEIRVTKRSFDVGRDGGGVFSSEFRRITTVPPSSPSGGIVVGGIPSVYKSRVLTKWKRGSVVGAAAGGSGGGGGDVNIIEGMEIVYNERGTLGDGNVVDPSLGGGGVRNNNGATIPSLYGGDTKDLPDWRSTKTKILMHRIV</sequence>
<feature type="domain" description="DUF6816" evidence="3">
    <location>
        <begin position="138"/>
        <end position="329"/>
    </location>
</feature>
<organism evidence="4 5">
    <name type="scientific">Stephanodiscus triporus</name>
    <dbReference type="NCBI Taxonomy" id="2934178"/>
    <lineage>
        <taxon>Eukaryota</taxon>
        <taxon>Sar</taxon>
        <taxon>Stramenopiles</taxon>
        <taxon>Ochrophyta</taxon>
        <taxon>Bacillariophyta</taxon>
        <taxon>Coscinodiscophyceae</taxon>
        <taxon>Thalassiosirophycidae</taxon>
        <taxon>Stephanodiscales</taxon>
        <taxon>Stephanodiscaceae</taxon>
        <taxon>Stephanodiscus</taxon>
    </lineage>
</organism>
<feature type="signal peptide" evidence="2">
    <location>
        <begin position="1"/>
        <end position="21"/>
    </location>
</feature>
<comment type="caution">
    <text evidence="4">The sequence shown here is derived from an EMBL/GenBank/DDBJ whole genome shotgun (WGS) entry which is preliminary data.</text>
</comment>
<proteinExistence type="predicted"/>
<dbReference type="InterPro" id="IPR049213">
    <property type="entry name" value="DUF6816"/>
</dbReference>
<dbReference type="Pfam" id="PF20670">
    <property type="entry name" value="DUF6816"/>
    <property type="match status" value="1"/>
</dbReference>
<keyword evidence="2" id="KW-0732">Signal</keyword>
<dbReference type="AlphaFoldDB" id="A0ABD3NC46"/>
<reference evidence="4 5" key="1">
    <citation type="submission" date="2024-10" db="EMBL/GenBank/DDBJ databases">
        <title>Updated reference genomes for cyclostephanoid diatoms.</title>
        <authorList>
            <person name="Roberts W.R."/>
            <person name="Alverson A.J."/>
        </authorList>
    </citation>
    <scope>NUCLEOTIDE SEQUENCE [LARGE SCALE GENOMIC DNA]</scope>
    <source>
        <strain evidence="4 5">AJA276-08</strain>
    </source>
</reference>
<dbReference type="EMBL" id="JALLAZ020001563">
    <property type="protein sequence ID" value="KAL3772928.1"/>
    <property type="molecule type" value="Genomic_DNA"/>
</dbReference>
<name>A0ABD3NC46_9STRA</name>